<dbReference type="EMBL" id="CP034159">
    <property type="protein sequence ID" value="AZI31911.1"/>
    <property type="molecule type" value="Genomic_DNA"/>
</dbReference>
<proteinExistence type="predicted"/>
<dbReference type="AlphaFoldDB" id="A0A3G8XTE2"/>
<dbReference type="KEGG" id="ccas:EIB73_01405"/>
<evidence type="ECO:0000259" key="4">
    <source>
        <dbReference type="Pfam" id="PF18962"/>
    </source>
</evidence>
<reference evidence="6" key="1">
    <citation type="submission" date="2018-11" db="EMBL/GenBank/DDBJ databases">
        <title>Proposal to divide the Flavobacteriaceae and reorganize its genera based on Amino Acid Identity values calculated from whole genome sequences.</title>
        <authorList>
            <person name="Nicholson A.C."/>
            <person name="Gulvik C.A."/>
            <person name="Whitney A.M."/>
            <person name="Humrighouse B.W."/>
            <person name="Bell M."/>
            <person name="Holmes B."/>
            <person name="Steigerwalt A.G."/>
            <person name="Villarma A."/>
            <person name="Sheth M."/>
            <person name="Batra D."/>
            <person name="Pryor J."/>
            <person name="Bernardet J.-F."/>
            <person name="Hugo C."/>
            <person name="Kampfer P."/>
            <person name="Newman J.D."/>
            <person name="McQuiston J.R."/>
        </authorList>
    </citation>
    <scope>NUCLEOTIDE SEQUENCE [LARGE SCALE GENOMIC DNA]</scope>
    <source>
        <strain evidence="6">G0081</strain>
    </source>
</reference>
<evidence type="ECO:0000313" key="6">
    <source>
        <dbReference type="Proteomes" id="UP000270185"/>
    </source>
</evidence>
<evidence type="ECO:0000256" key="2">
    <source>
        <dbReference type="ARBA" id="ARBA00022729"/>
    </source>
</evidence>
<dbReference type="GO" id="GO:0035591">
    <property type="term" value="F:signaling adaptor activity"/>
    <property type="evidence" value="ECO:0007669"/>
    <property type="project" value="TreeGrafter"/>
</dbReference>
<evidence type="ECO:0000256" key="3">
    <source>
        <dbReference type="ARBA" id="ARBA00022737"/>
    </source>
</evidence>
<accession>A0A3G8XTE2</accession>
<dbReference type="InterPro" id="IPR026444">
    <property type="entry name" value="Secre_tail"/>
</dbReference>
<protein>
    <submittedName>
        <fullName evidence="5">T9SS C-terminal target domain-containing protein</fullName>
    </submittedName>
</protein>
<keyword evidence="6" id="KW-1185">Reference proteome</keyword>
<keyword evidence="1" id="KW-0433">Leucine-rich repeat</keyword>
<keyword evidence="2" id="KW-0732">Signal</keyword>
<sequence>MKKALLFLFVGGFFSAQNVEFTDINFKNAIIKAYPAVDANIDHQISFEEAKTLTSMRNLASYPLITNVKGIEAFINLTELSLTQKDFKTIDVSKNTKLTTLNLRENKLAGTLDVSSLSALKTLELNSNALVEVVLPLNGNIETLYINENKLTEIDVRTLPNLKRLFLVNNQITVLDLSQNTTLERLHIDKNKVTNLDLTNLTKLNWMSVNDNLLTNITFRNNPVLKTILAQNNNIETLNFQDGFTNGLTLINLTGNATFSKIIKDCNDTLPSNVSVPIQDNCILGTKSEILNSVKFYPNPVTDQIYFSENLEIENYQILNVEGKVVRSENALDVKSLEVSTLEKGFYLLKLQTKKGELVHRFIKN</sequence>
<dbReference type="OrthoDB" id="8901262at2"/>
<dbReference type="RefSeq" id="WP_125021917.1">
    <property type="nucleotide sequence ID" value="NZ_CP034159.1"/>
</dbReference>
<dbReference type="Gene3D" id="3.80.10.10">
    <property type="entry name" value="Ribonuclease Inhibitor"/>
    <property type="match status" value="1"/>
</dbReference>
<keyword evidence="3" id="KW-0677">Repeat</keyword>
<organism evidence="5 6">
    <name type="scientific">Kaistella carnis</name>
    <dbReference type="NCBI Taxonomy" id="1241979"/>
    <lineage>
        <taxon>Bacteria</taxon>
        <taxon>Pseudomonadati</taxon>
        <taxon>Bacteroidota</taxon>
        <taxon>Flavobacteriia</taxon>
        <taxon>Flavobacteriales</taxon>
        <taxon>Weeksellaceae</taxon>
        <taxon>Chryseobacterium group</taxon>
        <taxon>Kaistella</taxon>
    </lineage>
</organism>
<dbReference type="InterPro" id="IPR032675">
    <property type="entry name" value="LRR_dom_sf"/>
</dbReference>
<dbReference type="InterPro" id="IPR052574">
    <property type="entry name" value="CDIRP"/>
</dbReference>
<name>A0A3G8XTE2_9FLAO</name>
<dbReference type="Proteomes" id="UP000270185">
    <property type="component" value="Chromosome"/>
</dbReference>
<dbReference type="PANTHER" id="PTHR47566">
    <property type="match status" value="1"/>
</dbReference>
<evidence type="ECO:0000313" key="5">
    <source>
        <dbReference type="EMBL" id="AZI31911.1"/>
    </source>
</evidence>
<dbReference type="NCBIfam" id="TIGR04183">
    <property type="entry name" value="Por_Secre_tail"/>
    <property type="match status" value="1"/>
</dbReference>
<evidence type="ECO:0000256" key="1">
    <source>
        <dbReference type="ARBA" id="ARBA00022614"/>
    </source>
</evidence>
<dbReference type="PANTHER" id="PTHR47566:SF1">
    <property type="entry name" value="PROTEIN NUD1"/>
    <property type="match status" value="1"/>
</dbReference>
<dbReference type="SUPFAM" id="SSF52058">
    <property type="entry name" value="L domain-like"/>
    <property type="match status" value="1"/>
</dbReference>
<feature type="domain" description="Secretion system C-terminal sorting" evidence="4">
    <location>
        <begin position="297"/>
        <end position="363"/>
    </location>
</feature>
<dbReference type="Pfam" id="PF18962">
    <property type="entry name" value="Por_Secre_tail"/>
    <property type="match status" value="1"/>
</dbReference>
<gene>
    <name evidence="5" type="ORF">EIB73_01405</name>
</gene>